<dbReference type="InterPro" id="IPR049012">
    <property type="entry name" value="Mutator_transp_dom"/>
</dbReference>
<evidence type="ECO:0000256" key="1">
    <source>
        <dbReference type="SAM" id="MobiDB-lite"/>
    </source>
</evidence>
<dbReference type="Pfam" id="PF20700">
    <property type="entry name" value="Mutator"/>
    <property type="match status" value="1"/>
</dbReference>
<feature type="region of interest" description="Disordered" evidence="1">
    <location>
        <begin position="1"/>
        <end position="46"/>
    </location>
</feature>
<feature type="compositionally biased region" description="Acidic residues" evidence="1">
    <location>
        <begin position="534"/>
        <end position="551"/>
    </location>
</feature>
<dbReference type="PANTHER" id="PTHR31751">
    <property type="entry name" value="SI:CH211-108C17.2-RELATED-RELATED"/>
    <property type="match status" value="1"/>
</dbReference>
<feature type="compositionally biased region" description="Low complexity" evidence="1">
    <location>
        <begin position="31"/>
        <end position="46"/>
    </location>
</feature>
<evidence type="ECO:0000313" key="4">
    <source>
        <dbReference type="EMBL" id="CAF1297791.1"/>
    </source>
</evidence>
<protein>
    <recommendedName>
        <fullName evidence="2">Mutator-like transposase domain-containing protein</fullName>
    </recommendedName>
</protein>
<accession>A0A815D7N3</accession>
<evidence type="ECO:0000313" key="3">
    <source>
        <dbReference type="EMBL" id="CAF1097795.1"/>
    </source>
</evidence>
<evidence type="ECO:0000313" key="5">
    <source>
        <dbReference type="Proteomes" id="UP000663870"/>
    </source>
</evidence>
<dbReference type="AlphaFoldDB" id="A0A815D7N3"/>
<feature type="domain" description="Mutator-like transposase" evidence="2">
    <location>
        <begin position="117"/>
        <end position="395"/>
    </location>
</feature>
<feature type="compositionally biased region" description="Basic residues" evidence="1">
    <location>
        <begin position="7"/>
        <end position="26"/>
    </location>
</feature>
<comment type="caution">
    <text evidence="4">The sequence shown here is derived from an EMBL/GenBank/DDBJ whole genome shotgun (WGS) entry which is preliminary data.</text>
</comment>
<keyword evidence="5" id="KW-1185">Reference proteome</keyword>
<gene>
    <name evidence="4" type="ORF">JXQ802_LOCUS29333</name>
    <name evidence="3" type="ORF">PYM288_LOCUS19510</name>
</gene>
<evidence type="ECO:0000259" key="2">
    <source>
        <dbReference type="Pfam" id="PF20700"/>
    </source>
</evidence>
<dbReference type="Proteomes" id="UP000663854">
    <property type="component" value="Unassembled WGS sequence"/>
</dbReference>
<dbReference type="Proteomes" id="UP000663870">
    <property type="component" value="Unassembled WGS sequence"/>
</dbReference>
<organism evidence="4 5">
    <name type="scientific">Rotaria sordida</name>
    <dbReference type="NCBI Taxonomy" id="392033"/>
    <lineage>
        <taxon>Eukaryota</taxon>
        <taxon>Metazoa</taxon>
        <taxon>Spiralia</taxon>
        <taxon>Gnathifera</taxon>
        <taxon>Rotifera</taxon>
        <taxon>Eurotatoria</taxon>
        <taxon>Bdelloidea</taxon>
        <taxon>Philodinida</taxon>
        <taxon>Philodinidae</taxon>
        <taxon>Rotaria</taxon>
    </lineage>
</organism>
<dbReference type="EMBL" id="CAJNOH010000658">
    <property type="protein sequence ID" value="CAF1097795.1"/>
    <property type="molecule type" value="Genomic_DNA"/>
</dbReference>
<reference evidence="4" key="1">
    <citation type="submission" date="2021-02" db="EMBL/GenBank/DDBJ databases">
        <authorList>
            <person name="Nowell W R."/>
        </authorList>
    </citation>
    <scope>NUCLEOTIDE SEQUENCE</scope>
</reference>
<dbReference type="EMBL" id="CAJNOL010001146">
    <property type="protein sequence ID" value="CAF1297791.1"/>
    <property type="molecule type" value="Genomic_DNA"/>
</dbReference>
<sequence>MPTTKGRQSRKSSKAARSRRAWLSKHKQLDSSRPTRSSSSSSSESSNSIEDLFINSLYLTTTSLSSNNTLNNLCTSQQKIMAYERRKNNVVADSDETDFYQVIHNSFLLELMRNTICIGCKEQWNGKIHISLYCSLAFTCQKCEHTIQINTSKMIPDTKHRDINIRVQLGAHLAGIGRAGVAKIFGTMNIPPPVKEDHYEEIDRKLLLPCIKKFQHQSMQAAIYEAVDENEGDPTNLTVSGDGTWQRRGFKSIHGIAAVLSCNTTPKVLDVQRLSKKCVICTGALSVKNTDPDLYVEIINNHDCESNYDGSSGGMESQGIQDIFKRSVPNYQVQYTRYIGDGDSSVMWNLTQHPPYPDIKIEKIEDINHWSKRMLYRLEKLTQELKDTMLDPEKKRKGIGGVNRLTKGTKYDQQKHSLPKYVMEAIKPAFEDLASKETLQHVLNGSSQNANESFHSFLWSMAPKNRYCSGTIIDICLGLAVMIYNDGYLSIGEILHELLGEMGHFSYVAFDRINKQRVQKEAQWRKRRGQQIAGDEDTNDDEDTDDDEDKNDDTIEDYHSGAYRTVIFTSLLFLKKRDCNDGRASRI</sequence>
<feature type="region of interest" description="Disordered" evidence="1">
    <location>
        <begin position="524"/>
        <end position="555"/>
    </location>
</feature>
<name>A0A815D7N3_9BILA</name>
<proteinExistence type="predicted"/>